<evidence type="ECO:0000256" key="3">
    <source>
        <dbReference type="ARBA" id="ARBA00002257"/>
    </source>
</evidence>
<dbReference type="InterPro" id="IPR000183">
    <property type="entry name" value="Orn/DAP/Arg_de-COase"/>
</dbReference>
<evidence type="ECO:0000256" key="5">
    <source>
        <dbReference type="ARBA" id="ARBA00012426"/>
    </source>
</evidence>
<dbReference type="PANTHER" id="PTHR43295">
    <property type="entry name" value="ARGININE DECARBOXYLASE"/>
    <property type="match status" value="1"/>
</dbReference>
<dbReference type="CDD" id="cd06830">
    <property type="entry name" value="PLPDE_III_ADC"/>
    <property type="match status" value="1"/>
</dbReference>
<feature type="domain" description="Orn/DAP/Arg decarboxylase 2 N-terminal" evidence="16">
    <location>
        <begin position="73"/>
        <end position="340"/>
    </location>
</feature>
<keyword evidence="7" id="KW-0210">Decarboxylase</keyword>
<evidence type="ECO:0000256" key="11">
    <source>
        <dbReference type="ARBA" id="ARBA00023115"/>
    </source>
</evidence>
<name>A0A7W8DGH3_9BACT</name>
<keyword evidence="19" id="KW-1185">Reference proteome</keyword>
<dbReference type="InterPro" id="IPR022657">
    <property type="entry name" value="De-COase2_CS"/>
</dbReference>
<evidence type="ECO:0000259" key="17">
    <source>
        <dbReference type="Pfam" id="PF17810"/>
    </source>
</evidence>
<dbReference type="AlphaFoldDB" id="A0A7W8DGH3"/>
<evidence type="ECO:0000313" key="19">
    <source>
        <dbReference type="Proteomes" id="UP000528322"/>
    </source>
</evidence>
<dbReference type="RefSeq" id="WP_183729585.1">
    <property type="nucleotide sequence ID" value="NZ_JACHID010000002.1"/>
</dbReference>
<dbReference type="InterPro" id="IPR009006">
    <property type="entry name" value="Ala_racemase/Decarboxylase_C"/>
</dbReference>
<comment type="cofactor">
    <cofactor evidence="1 14">
        <name>pyridoxal 5'-phosphate</name>
        <dbReference type="ChEBI" id="CHEBI:597326"/>
    </cofactor>
</comment>
<dbReference type="InterPro" id="IPR022653">
    <property type="entry name" value="De-COase2_pyr-phos_BS"/>
</dbReference>
<keyword evidence="6" id="KW-0479">Metal-binding</keyword>
<dbReference type="GO" id="GO:0008792">
    <property type="term" value="F:arginine decarboxylase activity"/>
    <property type="evidence" value="ECO:0007669"/>
    <property type="project" value="UniProtKB-UniRule"/>
</dbReference>
<evidence type="ECO:0000256" key="12">
    <source>
        <dbReference type="ARBA" id="ARBA00023239"/>
    </source>
</evidence>
<gene>
    <name evidence="18" type="ORF">HNR37_000549</name>
</gene>
<accession>A0A7W8DGH3</accession>
<dbReference type="Gene3D" id="2.40.37.10">
    <property type="entry name" value="Lyase, Ornithine Decarboxylase, Chain A, domain 1"/>
    <property type="match status" value="1"/>
</dbReference>
<feature type="domain" description="Arginine decarboxylase helical bundle" evidence="17">
    <location>
        <begin position="371"/>
        <end position="432"/>
    </location>
</feature>
<proteinExistence type="inferred from homology"/>
<dbReference type="Gene3D" id="3.20.20.10">
    <property type="entry name" value="Alanine racemase"/>
    <property type="match status" value="1"/>
</dbReference>
<dbReference type="GO" id="GO:0033388">
    <property type="term" value="P:putrescine biosynthetic process from arginine"/>
    <property type="evidence" value="ECO:0007669"/>
    <property type="project" value="TreeGrafter"/>
</dbReference>
<evidence type="ECO:0000259" key="16">
    <source>
        <dbReference type="Pfam" id="PF02784"/>
    </source>
</evidence>
<keyword evidence="10" id="KW-0745">Spermidine biosynthesis</keyword>
<dbReference type="Pfam" id="PF02784">
    <property type="entry name" value="Orn_Arg_deC_N"/>
    <property type="match status" value="1"/>
</dbReference>
<evidence type="ECO:0000256" key="1">
    <source>
        <dbReference type="ARBA" id="ARBA00001933"/>
    </source>
</evidence>
<dbReference type="GO" id="GO:0046872">
    <property type="term" value="F:metal ion binding"/>
    <property type="evidence" value="ECO:0007669"/>
    <property type="project" value="UniProtKB-KW"/>
</dbReference>
<keyword evidence="12 18" id="KW-0456">Lyase</keyword>
<evidence type="ECO:0000256" key="15">
    <source>
        <dbReference type="PIRSR" id="PIRSR600183-50"/>
    </source>
</evidence>
<evidence type="ECO:0000256" key="14">
    <source>
        <dbReference type="PIRSR" id="PIRSR001336-50"/>
    </source>
</evidence>
<feature type="modified residue" description="N6-(pyridoxal phosphate)lysine" evidence="14">
    <location>
        <position position="98"/>
    </location>
</feature>
<dbReference type="PIRSF" id="PIRSF001336">
    <property type="entry name" value="Arg_decrbxlase"/>
    <property type="match status" value="1"/>
</dbReference>
<dbReference type="PANTHER" id="PTHR43295:SF9">
    <property type="entry name" value="BIOSYNTHETIC ARGININE DECARBOXYLASE"/>
    <property type="match status" value="1"/>
</dbReference>
<evidence type="ECO:0000313" key="18">
    <source>
        <dbReference type="EMBL" id="MBB5021243.1"/>
    </source>
</evidence>
<comment type="caution">
    <text evidence="18">The sequence shown here is derived from an EMBL/GenBank/DDBJ whole genome shotgun (WGS) entry which is preliminary data.</text>
</comment>
<dbReference type="NCBIfam" id="TIGR01273">
    <property type="entry name" value="speA"/>
    <property type="match status" value="1"/>
</dbReference>
<dbReference type="GO" id="GO:0006527">
    <property type="term" value="P:L-arginine catabolic process"/>
    <property type="evidence" value="ECO:0007669"/>
    <property type="project" value="InterPro"/>
</dbReference>
<dbReference type="PROSITE" id="PS00878">
    <property type="entry name" value="ODR_DC_2_1"/>
    <property type="match status" value="1"/>
</dbReference>
<reference evidence="18 19" key="1">
    <citation type="submission" date="2020-08" db="EMBL/GenBank/DDBJ databases">
        <title>Genomic Encyclopedia of Type Strains, Phase IV (KMG-IV): sequencing the most valuable type-strain genomes for metagenomic binning, comparative biology and taxonomic classification.</title>
        <authorList>
            <person name="Goeker M."/>
        </authorList>
    </citation>
    <scope>NUCLEOTIDE SEQUENCE [LARGE SCALE GENOMIC DNA]</scope>
    <source>
        <strain evidence="18 19">DSM 22071</strain>
    </source>
</reference>
<organism evidence="18 19">
    <name type="scientific">Desulfurispira natronophila</name>
    <dbReference type="NCBI Taxonomy" id="682562"/>
    <lineage>
        <taxon>Bacteria</taxon>
        <taxon>Pseudomonadati</taxon>
        <taxon>Chrysiogenota</taxon>
        <taxon>Chrysiogenia</taxon>
        <taxon>Chrysiogenales</taxon>
        <taxon>Chrysiogenaceae</taxon>
        <taxon>Desulfurispira</taxon>
    </lineage>
</organism>
<dbReference type="Proteomes" id="UP000528322">
    <property type="component" value="Unassembled WGS sequence"/>
</dbReference>
<dbReference type="InterPro" id="IPR022644">
    <property type="entry name" value="De-COase2_N"/>
</dbReference>
<evidence type="ECO:0000256" key="4">
    <source>
        <dbReference type="ARBA" id="ARBA00008357"/>
    </source>
</evidence>
<dbReference type="SUPFAM" id="SSF51419">
    <property type="entry name" value="PLP-binding barrel"/>
    <property type="match status" value="1"/>
</dbReference>
<comment type="function">
    <text evidence="3">Catalyzes the biosynthesis of agmatine from arginine.</text>
</comment>
<feature type="active site" description="Proton donor" evidence="15">
    <location>
        <position position="497"/>
    </location>
</feature>
<dbReference type="Pfam" id="PF17810">
    <property type="entry name" value="Arg_decarb_HB"/>
    <property type="match status" value="1"/>
</dbReference>
<keyword evidence="9 14" id="KW-0663">Pyridoxal phosphate</keyword>
<evidence type="ECO:0000256" key="7">
    <source>
        <dbReference type="ARBA" id="ARBA00022793"/>
    </source>
</evidence>
<keyword evidence="8" id="KW-0460">Magnesium</keyword>
<evidence type="ECO:0000256" key="13">
    <source>
        <dbReference type="NCBIfam" id="TIGR01273"/>
    </source>
</evidence>
<dbReference type="EMBL" id="JACHID010000002">
    <property type="protein sequence ID" value="MBB5021243.1"/>
    <property type="molecule type" value="Genomic_DNA"/>
</dbReference>
<evidence type="ECO:0000256" key="8">
    <source>
        <dbReference type="ARBA" id="ARBA00022842"/>
    </source>
</evidence>
<dbReference type="InterPro" id="IPR002985">
    <property type="entry name" value="Arg_decrbxlase"/>
</dbReference>
<dbReference type="SUPFAM" id="SSF50621">
    <property type="entry name" value="Alanine racemase C-terminal domain-like"/>
    <property type="match status" value="1"/>
</dbReference>
<dbReference type="Gene3D" id="1.20.58.930">
    <property type="match status" value="1"/>
</dbReference>
<evidence type="ECO:0000256" key="10">
    <source>
        <dbReference type="ARBA" id="ARBA00023066"/>
    </source>
</evidence>
<dbReference type="NCBIfam" id="NF003763">
    <property type="entry name" value="PRK05354.1"/>
    <property type="match status" value="1"/>
</dbReference>
<comment type="cofactor">
    <cofactor evidence="2">
        <name>Mg(2+)</name>
        <dbReference type="ChEBI" id="CHEBI:18420"/>
    </cofactor>
</comment>
<evidence type="ECO:0000256" key="6">
    <source>
        <dbReference type="ARBA" id="ARBA00022723"/>
    </source>
</evidence>
<evidence type="ECO:0000256" key="9">
    <source>
        <dbReference type="ARBA" id="ARBA00022898"/>
    </source>
</evidence>
<evidence type="ECO:0000256" key="2">
    <source>
        <dbReference type="ARBA" id="ARBA00001946"/>
    </source>
</evidence>
<protein>
    <recommendedName>
        <fullName evidence="5 13">Arginine decarboxylase</fullName>
        <ecNumber evidence="5 13">4.1.1.19</ecNumber>
    </recommendedName>
</protein>
<keyword evidence="11" id="KW-0620">Polyamine biosynthesis</keyword>
<comment type="similarity">
    <text evidence="4">Belongs to the Orn/Lys/Arg decarboxylase class-II family. SpeA subfamily.</text>
</comment>
<dbReference type="GO" id="GO:0008295">
    <property type="term" value="P:spermidine biosynthetic process"/>
    <property type="evidence" value="ECO:0007669"/>
    <property type="project" value="UniProtKB-UniRule"/>
</dbReference>
<dbReference type="InterPro" id="IPR040634">
    <property type="entry name" value="Arg_decarb_HB"/>
</dbReference>
<dbReference type="PRINTS" id="PR01179">
    <property type="entry name" value="ODADCRBXLASE"/>
</dbReference>
<dbReference type="EC" id="4.1.1.19" evidence="5 13"/>
<dbReference type="PRINTS" id="PR01180">
    <property type="entry name" value="ARGDCRBXLASE"/>
</dbReference>
<sequence>MEPQEIIQENIQRFGIEKWSEGYFNVNDDGEVVVHCGGQTLPLVQVIDAARQMGLSTPLIIRFPFFIGEQIKKFYRAFEHARKEFNYQGEHKAVFPIKVNQNRHVIERLLHYGQDFSYGLEAGSKAELFAVLISDTPDDALITCNGFKDRDFLDLAVVGKQLGKDICVIIEGVEELEGLIEIYRRAETIPSIGFRIKLSARGSGKWEKSSGEGAKFGLTSTEILLAIDLLRKHDLLGKVNLLHFHIGSQITNVRTMKRAIREAGVLFAEIAKLGLNIQYMNIGGGIGVDYSGSKSSTVASAEYSIEEFANDVVFTMEEMCQKHGLRRPGIVTESGRVIAAYHAVVVTDLVEIMGAEYDLSHYQPTSNLVKPVVELKYVLDYMNEKNYIEYYHDALEFKEDLRTMFTLGLCSLVDKSNGEILFQEIVEKTIEIALRRGENFERDPFLRKFLAEKYLCNFSVFNSIPDSWAIRQLFPIMPLKHLEKPCDNFGVITDITCDSDGTIGAYQSFDEATDSEYLPLHHEMDDYPVGIFLTGAYQEVLANKHNLLGQMNEISVDFDEEGKLEIVSSEQGDTVKDVLNDMRYDDAFINNQAKKCFQGLNNPKLFRRFRSYLNSYTYMTKDPHE</sequence>
<dbReference type="PROSITE" id="PS00879">
    <property type="entry name" value="ODR_DC_2_2"/>
    <property type="match status" value="1"/>
</dbReference>
<dbReference type="InterPro" id="IPR029066">
    <property type="entry name" value="PLP-binding_barrel"/>
</dbReference>